<sequence length="181" mass="20745">METTVIWKEFSASLKSFIRSRIKDCDAVDDILQEVFIKIHLNIHSLKKQQSIKSWIFTIANNVIIDYFKKSNKSSNLEIEIPVIAEAEIHEEHSAKDCILPLIKNLPPTYKKAIFLSEIKGFKQAEVAQQLNISLSGAKSKIQRGRKLLQQGFIDCCNYKLNEFGYLIGEHKSKKECKICS</sequence>
<evidence type="ECO:0000256" key="2">
    <source>
        <dbReference type="ARBA" id="ARBA00023015"/>
    </source>
</evidence>
<evidence type="ECO:0000259" key="6">
    <source>
        <dbReference type="Pfam" id="PF04542"/>
    </source>
</evidence>
<comment type="caution">
    <text evidence="8">The sequence shown here is derived from an EMBL/GenBank/DDBJ whole genome shotgun (WGS) entry which is preliminary data.</text>
</comment>
<dbReference type="InterPro" id="IPR013325">
    <property type="entry name" value="RNA_pol_sigma_r2"/>
</dbReference>
<dbReference type="Proteomes" id="UP001597032">
    <property type="component" value="Unassembled WGS sequence"/>
</dbReference>
<dbReference type="PANTHER" id="PTHR43133:SF62">
    <property type="entry name" value="RNA POLYMERASE SIGMA FACTOR SIGZ"/>
    <property type="match status" value="1"/>
</dbReference>
<gene>
    <name evidence="8" type="primary">sigZ</name>
    <name evidence="8" type="ORF">ACFQZW_02080</name>
</gene>
<dbReference type="PANTHER" id="PTHR43133">
    <property type="entry name" value="RNA POLYMERASE ECF-TYPE SIGMA FACTO"/>
    <property type="match status" value="1"/>
</dbReference>
<dbReference type="EMBL" id="JBHTIC010000002">
    <property type="protein sequence ID" value="MFD0760863.1"/>
    <property type="molecule type" value="Genomic_DNA"/>
</dbReference>
<dbReference type="Gene3D" id="1.10.1740.10">
    <property type="match status" value="1"/>
</dbReference>
<accession>A0ABW2Z4L0</accession>
<name>A0ABW2Z4L0_9FLAO</name>
<dbReference type="InterPro" id="IPR007627">
    <property type="entry name" value="RNA_pol_sigma70_r2"/>
</dbReference>
<comment type="similarity">
    <text evidence="1">Belongs to the sigma-70 factor family. ECF subfamily.</text>
</comment>
<protein>
    <recommendedName>
        <fullName evidence="5">RNA polymerase sigma factor SigZ</fullName>
    </recommendedName>
</protein>
<organism evidence="8 9">
    <name type="scientific">Lutibacter aestuarii</name>
    <dbReference type="NCBI Taxonomy" id="861111"/>
    <lineage>
        <taxon>Bacteria</taxon>
        <taxon>Pseudomonadati</taxon>
        <taxon>Bacteroidota</taxon>
        <taxon>Flavobacteriia</taxon>
        <taxon>Flavobacteriales</taxon>
        <taxon>Flavobacteriaceae</taxon>
        <taxon>Lutibacter</taxon>
    </lineage>
</organism>
<evidence type="ECO:0000256" key="4">
    <source>
        <dbReference type="ARBA" id="ARBA00023163"/>
    </source>
</evidence>
<feature type="domain" description="RNA polymerase sigma factor 70 region 4 type 2" evidence="7">
    <location>
        <begin position="98"/>
        <end position="149"/>
    </location>
</feature>
<dbReference type="InterPro" id="IPR039425">
    <property type="entry name" value="RNA_pol_sigma-70-like"/>
</dbReference>
<evidence type="ECO:0000313" key="8">
    <source>
        <dbReference type="EMBL" id="MFD0760863.1"/>
    </source>
</evidence>
<keyword evidence="3" id="KW-0731">Sigma factor</keyword>
<dbReference type="Pfam" id="PF08281">
    <property type="entry name" value="Sigma70_r4_2"/>
    <property type="match status" value="1"/>
</dbReference>
<evidence type="ECO:0000256" key="1">
    <source>
        <dbReference type="ARBA" id="ARBA00010641"/>
    </source>
</evidence>
<reference evidence="9" key="1">
    <citation type="journal article" date="2019" name="Int. J. Syst. Evol. Microbiol.">
        <title>The Global Catalogue of Microorganisms (GCM) 10K type strain sequencing project: providing services to taxonomists for standard genome sequencing and annotation.</title>
        <authorList>
            <consortium name="The Broad Institute Genomics Platform"/>
            <consortium name="The Broad Institute Genome Sequencing Center for Infectious Disease"/>
            <person name="Wu L."/>
            <person name="Ma J."/>
        </authorList>
    </citation>
    <scope>NUCLEOTIDE SEQUENCE [LARGE SCALE GENOMIC DNA]</scope>
    <source>
        <strain evidence="9">CCUG 60022</strain>
    </source>
</reference>
<dbReference type="Gene3D" id="1.10.10.10">
    <property type="entry name" value="Winged helix-like DNA-binding domain superfamily/Winged helix DNA-binding domain"/>
    <property type="match status" value="1"/>
</dbReference>
<dbReference type="Pfam" id="PF04542">
    <property type="entry name" value="Sigma70_r2"/>
    <property type="match status" value="1"/>
</dbReference>
<dbReference type="InterPro" id="IPR014304">
    <property type="entry name" value="RNA_pol_sigma-Z"/>
</dbReference>
<dbReference type="CDD" id="cd06171">
    <property type="entry name" value="Sigma70_r4"/>
    <property type="match status" value="1"/>
</dbReference>
<keyword evidence="2" id="KW-0805">Transcription regulation</keyword>
<evidence type="ECO:0000313" key="9">
    <source>
        <dbReference type="Proteomes" id="UP001597032"/>
    </source>
</evidence>
<dbReference type="InterPro" id="IPR013324">
    <property type="entry name" value="RNA_pol_sigma_r3/r4-like"/>
</dbReference>
<dbReference type="SUPFAM" id="SSF88946">
    <property type="entry name" value="Sigma2 domain of RNA polymerase sigma factors"/>
    <property type="match status" value="1"/>
</dbReference>
<dbReference type="InterPro" id="IPR013249">
    <property type="entry name" value="RNA_pol_sigma70_r4_t2"/>
</dbReference>
<dbReference type="NCBIfam" id="TIGR02959">
    <property type="entry name" value="SigZ"/>
    <property type="match status" value="1"/>
</dbReference>
<dbReference type="NCBIfam" id="TIGR02937">
    <property type="entry name" value="sigma70-ECF"/>
    <property type="match status" value="1"/>
</dbReference>
<dbReference type="RefSeq" id="WP_386781386.1">
    <property type="nucleotide sequence ID" value="NZ_JBHTIC010000002.1"/>
</dbReference>
<keyword evidence="4" id="KW-0804">Transcription</keyword>
<dbReference type="InterPro" id="IPR036388">
    <property type="entry name" value="WH-like_DNA-bd_sf"/>
</dbReference>
<proteinExistence type="inferred from homology"/>
<evidence type="ECO:0000259" key="7">
    <source>
        <dbReference type="Pfam" id="PF08281"/>
    </source>
</evidence>
<keyword evidence="9" id="KW-1185">Reference proteome</keyword>
<dbReference type="SUPFAM" id="SSF88659">
    <property type="entry name" value="Sigma3 and sigma4 domains of RNA polymerase sigma factors"/>
    <property type="match status" value="1"/>
</dbReference>
<feature type="domain" description="RNA polymerase sigma-70 region 2" evidence="6">
    <location>
        <begin position="11"/>
        <end position="72"/>
    </location>
</feature>
<dbReference type="InterPro" id="IPR014284">
    <property type="entry name" value="RNA_pol_sigma-70_dom"/>
</dbReference>
<evidence type="ECO:0000256" key="5">
    <source>
        <dbReference type="NCBIfam" id="TIGR02959"/>
    </source>
</evidence>
<evidence type="ECO:0000256" key="3">
    <source>
        <dbReference type="ARBA" id="ARBA00023082"/>
    </source>
</evidence>